<organism evidence="1">
    <name type="scientific">viral metagenome</name>
    <dbReference type="NCBI Taxonomy" id="1070528"/>
    <lineage>
        <taxon>unclassified sequences</taxon>
        <taxon>metagenomes</taxon>
        <taxon>organismal metagenomes</taxon>
    </lineage>
</organism>
<sequence>MNESFLNAKHRLGNGPEMDEFYKDIEDKLGTKESDPVLDAFVDYVDAAMAATRARLVLSEHTGHPDWQGFLRSVAINVERQTARFRSLLVLVYGERVVDGIETGNLDLYDFISNTPYHLIENEGIVDIVKS</sequence>
<evidence type="ECO:0000313" key="1">
    <source>
        <dbReference type="EMBL" id="QHS79039.1"/>
    </source>
</evidence>
<accession>A0A6C0AGY5</accession>
<reference evidence="1" key="1">
    <citation type="journal article" date="2020" name="Nature">
        <title>Giant virus diversity and host interactions through global metagenomics.</title>
        <authorList>
            <person name="Schulz F."/>
            <person name="Roux S."/>
            <person name="Paez-Espino D."/>
            <person name="Jungbluth S."/>
            <person name="Walsh D.A."/>
            <person name="Denef V.J."/>
            <person name="McMahon K.D."/>
            <person name="Konstantinidis K.T."/>
            <person name="Eloe-Fadrosh E.A."/>
            <person name="Kyrpides N.C."/>
            <person name="Woyke T."/>
        </authorList>
    </citation>
    <scope>NUCLEOTIDE SEQUENCE</scope>
    <source>
        <strain evidence="1">GVMAG-S-1035118-87</strain>
    </source>
</reference>
<protein>
    <submittedName>
        <fullName evidence="1">Uncharacterized protein</fullName>
    </submittedName>
</protein>
<dbReference type="AlphaFoldDB" id="A0A6C0AGY5"/>
<proteinExistence type="predicted"/>
<name>A0A6C0AGY5_9ZZZZ</name>
<dbReference type="EMBL" id="MN740625">
    <property type="protein sequence ID" value="QHS79039.1"/>
    <property type="molecule type" value="Genomic_DNA"/>
</dbReference>